<evidence type="ECO:0000256" key="8">
    <source>
        <dbReference type="PIRSR" id="PIRSR615500-1"/>
    </source>
</evidence>
<keyword evidence="3 9" id="KW-0645">Protease</keyword>
<dbReference type="GO" id="GO:0006508">
    <property type="term" value="P:proteolysis"/>
    <property type="evidence" value="ECO:0007669"/>
    <property type="project" value="UniProtKB-KW"/>
</dbReference>
<dbReference type="Gene3D" id="3.40.50.200">
    <property type="entry name" value="Peptidase S8/S53 domain"/>
    <property type="match status" value="1"/>
</dbReference>
<accession>A0AAD4IKY5</accession>
<dbReference type="InterPro" id="IPR023827">
    <property type="entry name" value="Peptidase_S8_Asp-AS"/>
</dbReference>
<keyword evidence="5 9" id="KW-0378">Hydrolase</keyword>
<comment type="subcellular location">
    <subcellularLocation>
        <location evidence="1">Secreted</location>
    </subcellularLocation>
</comment>
<dbReference type="InterPro" id="IPR036852">
    <property type="entry name" value="Peptidase_S8/S53_dom_sf"/>
</dbReference>
<dbReference type="PANTHER" id="PTHR10795">
    <property type="entry name" value="PROPROTEIN CONVERTASE SUBTILISIN/KEXIN"/>
    <property type="match status" value="1"/>
</dbReference>
<evidence type="ECO:0000313" key="17">
    <source>
        <dbReference type="Proteomes" id="UP001190926"/>
    </source>
</evidence>
<evidence type="ECO:0000256" key="12">
    <source>
        <dbReference type="SAM" id="SignalP"/>
    </source>
</evidence>
<dbReference type="CDD" id="cd04852">
    <property type="entry name" value="Peptidases_S8_3"/>
    <property type="match status" value="1"/>
</dbReference>
<dbReference type="Gene3D" id="2.60.40.2310">
    <property type="match status" value="1"/>
</dbReference>
<evidence type="ECO:0000256" key="5">
    <source>
        <dbReference type="ARBA" id="ARBA00022801"/>
    </source>
</evidence>
<dbReference type="InterPro" id="IPR045051">
    <property type="entry name" value="SBT"/>
</dbReference>
<dbReference type="Gene3D" id="3.30.70.80">
    <property type="entry name" value="Peptidase S8 propeptide/proteinase inhibitor I9"/>
    <property type="match status" value="1"/>
</dbReference>
<comment type="caution">
    <text evidence="16">The sequence shown here is derived from an EMBL/GenBank/DDBJ whole genome shotgun (WGS) entry which is preliminary data.</text>
</comment>
<feature type="chain" id="PRO_5042050729" description="Cucumisin" evidence="12">
    <location>
        <begin position="25"/>
        <end position="788"/>
    </location>
</feature>
<dbReference type="Pfam" id="PF00082">
    <property type="entry name" value="Peptidase_S8"/>
    <property type="match status" value="1"/>
</dbReference>
<feature type="active site" description="Charge relay system" evidence="8 9">
    <location>
        <position position="199"/>
    </location>
</feature>
<dbReference type="GO" id="GO:0005576">
    <property type="term" value="C:extracellular region"/>
    <property type="evidence" value="ECO:0007669"/>
    <property type="project" value="UniProtKB-SubCell"/>
</dbReference>
<dbReference type="InterPro" id="IPR015500">
    <property type="entry name" value="Peptidase_S8_subtilisin-rel"/>
</dbReference>
<keyword evidence="6 9" id="KW-0720">Serine protease</keyword>
<evidence type="ECO:0000259" key="15">
    <source>
        <dbReference type="Pfam" id="PF17766"/>
    </source>
</evidence>
<dbReference type="PROSITE" id="PS00136">
    <property type="entry name" value="SUBTILASE_ASP"/>
    <property type="match status" value="1"/>
</dbReference>
<dbReference type="GO" id="GO:0004252">
    <property type="term" value="F:serine-type endopeptidase activity"/>
    <property type="evidence" value="ECO:0007669"/>
    <property type="project" value="UniProtKB-UniRule"/>
</dbReference>
<evidence type="ECO:0000256" key="1">
    <source>
        <dbReference type="ARBA" id="ARBA00004613"/>
    </source>
</evidence>
<dbReference type="InterPro" id="IPR041469">
    <property type="entry name" value="Subtilisin-like_FN3"/>
</dbReference>
<feature type="domain" description="Peptidase S8/S53" evidence="13">
    <location>
        <begin position="128"/>
        <end position="578"/>
    </location>
</feature>
<dbReference type="InterPro" id="IPR034197">
    <property type="entry name" value="Peptidases_S8_3"/>
</dbReference>
<evidence type="ECO:0008006" key="18">
    <source>
        <dbReference type="Google" id="ProtNLM"/>
    </source>
</evidence>
<evidence type="ECO:0000256" key="11">
    <source>
        <dbReference type="SAM" id="MobiDB-lite"/>
    </source>
</evidence>
<feature type="signal peptide" evidence="12">
    <location>
        <begin position="1"/>
        <end position="24"/>
    </location>
</feature>
<dbReference type="Proteomes" id="UP001190926">
    <property type="component" value="Unassembled WGS sequence"/>
</dbReference>
<feature type="domain" description="Subtilisin-like protease fibronectin type-III" evidence="15">
    <location>
        <begin position="633"/>
        <end position="746"/>
    </location>
</feature>
<reference evidence="16 17" key="1">
    <citation type="journal article" date="2021" name="Nat. Commun.">
        <title>Incipient diploidization of the medicinal plant Perilla within 10,000 years.</title>
        <authorList>
            <person name="Zhang Y."/>
            <person name="Shen Q."/>
            <person name="Leng L."/>
            <person name="Zhang D."/>
            <person name="Chen S."/>
            <person name="Shi Y."/>
            <person name="Ning Z."/>
            <person name="Chen S."/>
        </authorList>
    </citation>
    <scope>NUCLEOTIDE SEQUENCE [LARGE SCALE GENOMIC DNA]</scope>
    <source>
        <strain evidence="17">cv. PC099</strain>
    </source>
</reference>
<dbReference type="SUPFAM" id="SSF52743">
    <property type="entry name" value="Subtilisin-like"/>
    <property type="match status" value="1"/>
</dbReference>
<dbReference type="InterPro" id="IPR000209">
    <property type="entry name" value="Peptidase_S8/S53_dom"/>
</dbReference>
<dbReference type="EMBL" id="SDAM02029772">
    <property type="protein sequence ID" value="KAH6754797.1"/>
    <property type="molecule type" value="Genomic_DNA"/>
</dbReference>
<dbReference type="PROSITE" id="PS00138">
    <property type="entry name" value="SUBTILASE_SER"/>
    <property type="match status" value="1"/>
</dbReference>
<keyword evidence="17" id="KW-1185">Reference proteome</keyword>
<name>A0AAD4IKY5_PERFH</name>
<proteinExistence type="inferred from homology"/>
<feature type="domain" description="Inhibitor I9" evidence="14">
    <location>
        <begin position="30"/>
        <end position="107"/>
    </location>
</feature>
<dbReference type="InterPro" id="IPR010259">
    <property type="entry name" value="S8pro/Inhibitor_I9"/>
</dbReference>
<evidence type="ECO:0000259" key="14">
    <source>
        <dbReference type="Pfam" id="PF05922"/>
    </source>
</evidence>
<organism evidence="16 17">
    <name type="scientific">Perilla frutescens var. hirtella</name>
    <name type="common">Perilla citriodora</name>
    <name type="synonym">Perilla setoyensis</name>
    <dbReference type="NCBI Taxonomy" id="608512"/>
    <lineage>
        <taxon>Eukaryota</taxon>
        <taxon>Viridiplantae</taxon>
        <taxon>Streptophyta</taxon>
        <taxon>Embryophyta</taxon>
        <taxon>Tracheophyta</taxon>
        <taxon>Spermatophyta</taxon>
        <taxon>Magnoliopsida</taxon>
        <taxon>eudicotyledons</taxon>
        <taxon>Gunneridae</taxon>
        <taxon>Pentapetalae</taxon>
        <taxon>asterids</taxon>
        <taxon>lamiids</taxon>
        <taxon>Lamiales</taxon>
        <taxon>Lamiaceae</taxon>
        <taxon>Nepetoideae</taxon>
        <taxon>Elsholtzieae</taxon>
        <taxon>Perilla</taxon>
    </lineage>
</organism>
<evidence type="ECO:0000259" key="13">
    <source>
        <dbReference type="Pfam" id="PF00082"/>
    </source>
</evidence>
<keyword evidence="7" id="KW-0325">Glycoprotein</keyword>
<dbReference type="CDD" id="cd02120">
    <property type="entry name" value="PA_subtilisin_like"/>
    <property type="match status" value="1"/>
</dbReference>
<dbReference type="PROSITE" id="PS51892">
    <property type="entry name" value="SUBTILASE"/>
    <property type="match status" value="1"/>
</dbReference>
<comment type="similarity">
    <text evidence="2 9 10">Belongs to the peptidase S8 family.</text>
</comment>
<feature type="active site" description="Charge relay system" evidence="8 9">
    <location>
        <position position="527"/>
    </location>
</feature>
<evidence type="ECO:0000256" key="6">
    <source>
        <dbReference type="ARBA" id="ARBA00022825"/>
    </source>
</evidence>
<evidence type="ECO:0000256" key="3">
    <source>
        <dbReference type="ARBA" id="ARBA00022670"/>
    </source>
</evidence>
<feature type="region of interest" description="Disordered" evidence="11">
    <location>
        <begin position="185"/>
        <end position="205"/>
    </location>
</feature>
<evidence type="ECO:0000256" key="9">
    <source>
        <dbReference type="PROSITE-ProRule" id="PRU01240"/>
    </source>
</evidence>
<dbReference type="PRINTS" id="PR00723">
    <property type="entry name" value="SUBTILISIN"/>
</dbReference>
<dbReference type="InterPro" id="IPR037045">
    <property type="entry name" value="S8pro/Inhibitor_I9_sf"/>
</dbReference>
<dbReference type="InterPro" id="IPR023828">
    <property type="entry name" value="Peptidase_S8_Ser-AS"/>
</dbReference>
<evidence type="ECO:0000313" key="16">
    <source>
        <dbReference type="EMBL" id="KAH6754797.1"/>
    </source>
</evidence>
<dbReference type="FunFam" id="3.30.70.80:FF:000002">
    <property type="entry name" value="Subtilisin-like protease SBT5.3"/>
    <property type="match status" value="1"/>
</dbReference>
<evidence type="ECO:0000256" key="7">
    <source>
        <dbReference type="ARBA" id="ARBA00023180"/>
    </source>
</evidence>
<dbReference type="Gene3D" id="3.50.30.30">
    <property type="match status" value="1"/>
</dbReference>
<dbReference type="FunFam" id="3.40.50.200:FF:000006">
    <property type="entry name" value="Subtilisin-like protease SBT1.5"/>
    <property type="match status" value="1"/>
</dbReference>
<protein>
    <recommendedName>
        <fullName evidence="18">Cucumisin</fullName>
    </recommendedName>
</protein>
<dbReference type="Pfam" id="PF05922">
    <property type="entry name" value="Inhibitor_I9"/>
    <property type="match status" value="1"/>
</dbReference>
<evidence type="ECO:0000256" key="10">
    <source>
        <dbReference type="RuleBase" id="RU003355"/>
    </source>
</evidence>
<dbReference type="AlphaFoldDB" id="A0AAD4IKY5"/>
<evidence type="ECO:0000256" key="2">
    <source>
        <dbReference type="ARBA" id="ARBA00011073"/>
    </source>
</evidence>
<sequence>MQKANLFSLLYPLVLSALVLNCHCLERKLHVVYMGDRPQEGASVASKHHSMLHRVLGSASAAKDSLVHSYGRSFNGFAAKLTEEEATRISEMEGVVSVNPSHKHKLHTTRSWDFLNLTTDKLGAAPESDVIIGLLDTGVWPEHPSFNDTGFSSPPSKWKGTCTAQNFTCNNKIIGARYYHSDDQYSDGDIPSPRDSEGHGTHTASTASGVEVEASYFGLAEGKARGGVPNSRIAVYKVCWSDGCSDADILKAFDDAIADGVDVISVSLGSDWPLDYFDDSIAIGSFHAMKNGILTSNSAGNSGPFPVTVSNYSPWSLTVAASTIDRKFVARMELGNGQIFTGININAFDLNGSSYPLIWGGDAANYTAGFSPDLSRYCLTGTMNADIVAGKIVYCETIWDGSGVLLANGVGNIMSDVNVENLDVAFSWSLPTSLISPSDGKSVLEYIRSTENPVATIFFSDAWKDVMAPTVVSFSSRGPSPISPDILKPDITAPGVDILAGWSPISPSTIYYGDTRSTLFNIISGTSMSCPHASGAAAYVKAVHPEWSPAAIKSALMTTAYVMDSTKNTDLEFAYGSGEINPVAARDPGLVFDASAADYVNFLCKQGYNSSTLRLVTGDNSTCDGIVPGRAFDLNYPSFSLYVEDGQPISGTFTRKVTNVGAANSTYNATVYLPALNSYGSEPYTPFPAELILVVVDPPVLTFSAVGETQTFTVNITGPAISQQPITSGAIIWSDGPHVVRTPLVVYNYIPGAPYSLEDDSVNAISSTVQRSSVYQKVGSVRHRKPLP</sequence>
<dbReference type="Pfam" id="PF17766">
    <property type="entry name" value="fn3_6"/>
    <property type="match status" value="1"/>
</dbReference>
<gene>
    <name evidence="16" type="ORF">C2S53_020162</name>
</gene>
<keyword evidence="4 12" id="KW-0732">Signal</keyword>
<feature type="active site" description="Charge relay system" evidence="8 9">
    <location>
        <position position="136"/>
    </location>
</feature>
<evidence type="ECO:0000256" key="4">
    <source>
        <dbReference type="ARBA" id="ARBA00022729"/>
    </source>
</evidence>